<feature type="domain" description="L,D-TPase catalytic" evidence="11">
    <location>
        <begin position="106"/>
        <end position="215"/>
    </location>
</feature>
<dbReference type="Pfam" id="PF03734">
    <property type="entry name" value="YkuD"/>
    <property type="match status" value="1"/>
</dbReference>
<evidence type="ECO:0000256" key="2">
    <source>
        <dbReference type="ARBA" id="ARBA00005992"/>
    </source>
</evidence>
<feature type="signal peptide" evidence="10">
    <location>
        <begin position="1"/>
        <end position="34"/>
    </location>
</feature>
<feature type="chain" id="PRO_5012777598" description="L,D-TPase catalytic domain-containing protein" evidence="10">
    <location>
        <begin position="35"/>
        <end position="662"/>
    </location>
</feature>
<proteinExistence type="inferred from homology"/>
<evidence type="ECO:0000256" key="6">
    <source>
        <dbReference type="ARBA" id="ARBA00023316"/>
    </source>
</evidence>
<keyword evidence="5 7" id="KW-0573">Peptidoglycan synthesis</keyword>
<evidence type="ECO:0000313" key="12">
    <source>
        <dbReference type="EMBL" id="ARN82617.1"/>
    </source>
</evidence>
<dbReference type="GO" id="GO:0071555">
    <property type="term" value="P:cell wall organization"/>
    <property type="evidence" value="ECO:0007669"/>
    <property type="project" value="UniProtKB-UniRule"/>
</dbReference>
<feature type="coiled-coil region" evidence="8">
    <location>
        <begin position="442"/>
        <end position="480"/>
    </location>
</feature>
<dbReference type="SUPFAM" id="SSF141523">
    <property type="entry name" value="L,D-transpeptidase catalytic domain-like"/>
    <property type="match status" value="1"/>
</dbReference>
<dbReference type="AlphaFoldDB" id="A0A1W6MYE3"/>
<dbReference type="GO" id="GO:0005576">
    <property type="term" value="C:extracellular region"/>
    <property type="evidence" value="ECO:0007669"/>
    <property type="project" value="TreeGrafter"/>
</dbReference>
<feature type="compositionally biased region" description="Polar residues" evidence="9">
    <location>
        <begin position="595"/>
        <end position="611"/>
    </location>
</feature>
<feature type="compositionally biased region" description="Basic residues" evidence="9">
    <location>
        <begin position="60"/>
        <end position="69"/>
    </location>
</feature>
<evidence type="ECO:0000256" key="3">
    <source>
        <dbReference type="ARBA" id="ARBA00022679"/>
    </source>
</evidence>
<feature type="compositionally biased region" description="Low complexity" evidence="9">
    <location>
        <begin position="85"/>
        <end position="97"/>
    </location>
</feature>
<evidence type="ECO:0000256" key="9">
    <source>
        <dbReference type="SAM" id="MobiDB-lite"/>
    </source>
</evidence>
<feature type="compositionally biased region" description="Low complexity" evidence="9">
    <location>
        <begin position="260"/>
        <end position="302"/>
    </location>
</feature>
<dbReference type="KEGG" id="mbry:B1812_17685"/>
<feature type="active site" description="Proton donor/acceptor" evidence="7">
    <location>
        <position position="178"/>
    </location>
</feature>
<dbReference type="GO" id="GO:0018104">
    <property type="term" value="P:peptidoglycan-protein cross-linking"/>
    <property type="evidence" value="ECO:0007669"/>
    <property type="project" value="TreeGrafter"/>
</dbReference>
<dbReference type="EMBL" id="CP019948">
    <property type="protein sequence ID" value="ARN82617.1"/>
    <property type="molecule type" value="Genomic_DNA"/>
</dbReference>
<evidence type="ECO:0000256" key="1">
    <source>
        <dbReference type="ARBA" id="ARBA00004752"/>
    </source>
</evidence>
<feature type="region of interest" description="Disordered" evidence="9">
    <location>
        <begin position="51"/>
        <end position="97"/>
    </location>
</feature>
<dbReference type="PROSITE" id="PS52029">
    <property type="entry name" value="LD_TPASE"/>
    <property type="match status" value="1"/>
</dbReference>
<comment type="pathway">
    <text evidence="1 7">Cell wall biogenesis; peptidoglycan biosynthesis.</text>
</comment>
<evidence type="ECO:0000259" key="11">
    <source>
        <dbReference type="PROSITE" id="PS52029"/>
    </source>
</evidence>
<dbReference type="OrthoDB" id="463216at2"/>
<dbReference type="GO" id="GO:0008360">
    <property type="term" value="P:regulation of cell shape"/>
    <property type="evidence" value="ECO:0007669"/>
    <property type="project" value="UniProtKB-UniRule"/>
</dbReference>
<dbReference type="UniPathway" id="UPA00219"/>
<feature type="region of interest" description="Disordered" evidence="9">
    <location>
        <begin position="257"/>
        <end position="302"/>
    </location>
</feature>
<comment type="similarity">
    <text evidence="2">Belongs to the YkuD family.</text>
</comment>
<dbReference type="InterPro" id="IPR005490">
    <property type="entry name" value="LD_TPept_cat_dom"/>
</dbReference>
<dbReference type="CDD" id="cd16913">
    <property type="entry name" value="YkuD_like"/>
    <property type="match status" value="1"/>
</dbReference>
<evidence type="ECO:0000313" key="13">
    <source>
        <dbReference type="Proteomes" id="UP000193978"/>
    </source>
</evidence>
<dbReference type="PANTHER" id="PTHR30582:SF2">
    <property type="entry name" value="L,D-TRANSPEPTIDASE YCIB-RELATED"/>
    <property type="match status" value="1"/>
</dbReference>
<evidence type="ECO:0000256" key="10">
    <source>
        <dbReference type="SAM" id="SignalP"/>
    </source>
</evidence>
<dbReference type="RefSeq" id="WP_085772748.1">
    <property type="nucleotide sequence ID" value="NZ_AP027149.1"/>
</dbReference>
<evidence type="ECO:0000256" key="5">
    <source>
        <dbReference type="ARBA" id="ARBA00022984"/>
    </source>
</evidence>
<evidence type="ECO:0000256" key="8">
    <source>
        <dbReference type="SAM" id="Coils"/>
    </source>
</evidence>
<dbReference type="Gene3D" id="2.40.440.10">
    <property type="entry name" value="L,D-transpeptidase catalytic domain-like"/>
    <property type="match status" value="1"/>
</dbReference>
<dbReference type="GO" id="GO:0016740">
    <property type="term" value="F:transferase activity"/>
    <property type="evidence" value="ECO:0007669"/>
    <property type="project" value="UniProtKB-KW"/>
</dbReference>
<feature type="region of interest" description="Disordered" evidence="9">
    <location>
        <begin position="580"/>
        <end position="611"/>
    </location>
</feature>
<dbReference type="STRING" id="655015.B1812_17685"/>
<sequence length="662" mass="68399">MRLLGRCGYWARSKTAGAAVVVLALGASPAPASAEGLFSWLFGGGQQRFQPSPSAPARSLRYRAAHKSWTRNPATSPDVEAPQKSAAAKSSSASARSEAIDPAHPLFVVVSLNDEHIRIYDDHGLVTSSVVSTGVPGHPTPKGVFTILGRERFHASNLYSGAPMPYMQRVTWSGVAMHVGVVTGHPASHGCIRLPAAFAVKLWGMTKIGERVVISPYDVAPEGFSSPLLPVAKMYQRPEPAPAPAVSVQASASGTDEAKASAAAPTTSASAAAPTTSASGAAPTTSASAAAPTTSASAANEGAAASDGAKAITTSEAGKPAAPVSAPVVQASAEASRPLNPKEWAVRMKAQAVADQAAAVKAAKQASAALAAQGGESQRLANAVRAAEWGLTAAQSKSDEAARVLEAAAAAVVAKQRESAVAMDEPTKSEADPLSNAKTAMLAKAMETAVAAKAAAAQAKAKADADLETATSTLEQARAAVETHAALHDETSERLRAATESRSAAARAEKEAIQRLAPISVLISKRDHKIYVRQGLAPLFDAPAKIRDPERPLGTHLFIATGVKEAGGELHWTVLTVPDAGGVDPQDQPRRKKNWAQQVEPSVTSHLSPSTPAEALERVEIAQDVRDRIAERLWAGGSIIVSDRPVSNETSAVGTDLTVKVR</sequence>
<dbReference type="PANTHER" id="PTHR30582">
    <property type="entry name" value="L,D-TRANSPEPTIDASE"/>
    <property type="match status" value="1"/>
</dbReference>
<keyword evidence="6 7" id="KW-0961">Cell wall biogenesis/degradation</keyword>
<protein>
    <recommendedName>
        <fullName evidence="11">L,D-TPase catalytic domain-containing protein</fullName>
    </recommendedName>
</protein>
<name>A0A1W6MYE3_9HYPH</name>
<gene>
    <name evidence="12" type="ORF">B1812_17685</name>
</gene>
<dbReference type="GO" id="GO:0071972">
    <property type="term" value="F:peptidoglycan L,D-transpeptidase activity"/>
    <property type="evidence" value="ECO:0007669"/>
    <property type="project" value="TreeGrafter"/>
</dbReference>
<evidence type="ECO:0000256" key="7">
    <source>
        <dbReference type="PROSITE-ProRule" id="PRU01373"/>
    </source>
</evidence>
<organism evidence="12 13">
    <name type="scientific">Methylocystis bryophila</name>
    <dbReference type="NCBI Taxonomy" id="655015"/>
    <lineage>
        <taxon>Bacteria</taxon>
        <taxon>Pseudomonadati</taxon>
        <taxon>Pseudomonadota</taxon>
        <taxon>Alphaproteobacteria</taxon>
        <taxon>Hyphomicrobiales</taxon>
        <taxon>Methylocystaceae</taxon>
        <taxon>Methylocystis</taxon>
    </lineage>
</organism>
<feature type="active site" description="Nucleophile" evidence="7">
    <location>
        <position position="191"/>
    </location>
</feature>
<keyword evidence="13" id="KW-1185">Reference proteome</keyword>
<keyword evidence="8" id="KW-0175">Coiled coil</keyword>
<dbReference type="InterPro" id="IPR050979">
    <property type="entry name" value="LD-transpeptidase"/>
</dbReference>
<keyword evidence="4 7" id="KW-0133">Cell shape</keyword>
<keyword evidence="3" id="KW-0808">Transferase</keyword>
<keyword evidence="10" id="KW-0732">Signal</keyword>
<dbReference type="Proteomes" id="UP000193978">
    <property type="component" value="Chromosome"/>
</dbReference>
<accession>A0A1W6MYE3</accession>
<dbReference type="InterPro" id="IPR038063">
    <property type="entry name" value="Transpep_catalytic_dom"/>
</dbReference>
<evidence type="ECO:0000256" key="4">
    <source>
        <dbReference type="ARBA" id="ARBA00022960"/>
    </source>
</evidence>
<reference evidence="12 13" key="1">
    <citation type="submission" date="2017-02" db="EMBL/GenBank/DDBJ databases">
        <authorList>
            <person name="Peterson S.W."/>
        </authorList>
    </citation>
    <scope>NUCLEOTIDE SEQUENCE [LARGE SCALE GENOMIC DNA]</scope>
    <source>
        <strain evidence="12 13">S285</strain>
    </source>
</reference>